<accession>A0AAU9KV48</accession>
<organism evidence="1 2">
    <name type="scientific">Peronospora belbahrii</name>
    <dbReference type="NCBI Taxonomy" id="622444"/>
    <lineage>
        <taxon>Eukaryota</taxon>
        <taxon>Sar</taxon>
        <taxon>Stramenopiles</taxon>
        <taxon>Oomycota</taxon>
        <taxon>Peronosporomycetes</taxon>
        <taxon>Peronosporales</taxon>
        <taxon>Peronosporaceae</taxon>
        <taxon>Peronospora</taxon>
    </lineage>
</organism>
<reference evidence="1" key="1">
    <citation type="submission" date="2021-11" db="EMBL/GenBank/DDBJ databases">
        <authorList>
            <person name="Islam A."/>
            <person name="Islam S."/>
            <person name="Flora M.S."/>
            <person name="Rahman M."/>
            <person name="Ziaur R.M."/>
            <person name="Epstein J.H."/>
            <person name="Hassan M."/>
            <person name="Klassen M."/>
            <person name="Woodard K."/>
            <person name="Webb A."/>
            <person name="Webby R.J."/>
            <person name="El Zowalaty M.E."/>
        </authorList>
    </citation>
    <scope>NUCLEOTIDE SEQUENCE</scope>
    <source>
        <strain evidence="1">Pbs3</strain>
    </source>
</reference>
<dbReference type="Proteomes" id="UP001160483">
    <property type="component" value="Unassembled WGS sequence"/>
</dbReference>
<evidence type="ECO:0000313" key="1">
    <source>
        <dbReference type="EMBL" id="CAH0474497.1"/>
    </source>
</evidence>
<name>A0AAU9KV48_9STRA</name>
<evidence type="ECO:0000313" key="2">
    <source>
        <dbReference type="Proteomes" id="UP001160483"/>
    </source>
</evidence>
<gene>
    <name evidence="1" type="ORF">PBS003_LOCUS1342</name>
</gene>
<proteinExistence type="predicted"/>
<dbReference type="AlphaFoldDB" id="A0AAU9KV48"/>
<comment type="caution">
    <text evidence="1">The sequence shown here is derived from an EMBL/GenBank/DDBJ whole genome shotgun (WGS) entry which is preliminary data.</text>
</comment>
<dbReference type="EMBL" id="CAKKTJ010000109">
    <property type="protein sequence ID" value="CAH0474497.1"/>
    <property type="molecule type" value="Genomic_DNA"/>
</dbReference>
<sequence>MKITSTVTAIAIVYMMSFVTANHLNVSDVMMTSDNAMMSNKAMMTDIAMTSDNALTSDTNSSQAMVSADQTISTMPTMRGKSTALPVTVGVVSNKVDANGNNILITKSNILISKSDRVKLAHTIKEMLSSSPEASTASSMSIDDLFVLLTNIATNSAMLSHAAGVISAARSGDTGALSGHIVGLLGAAVPAAIMSSSTFGTPAPAVAPVATSGTADVAVPAAAPISPMTPHEAPAMSA</sequence>
<protein>
    <submittedName>
        <fullName evidence="1">Uncharacterized protein</fullName>
    </submittedName>
</protein>